<dbReference type="InterPro" id="IPR045249">
    <property type="entry name" value="HARBI1-like"/>
</dbReference>
<gene>
    <name evidence="9" type="ORF">AGLY_003363</name>
</gene>
<proteinExistence type="inferred from homology"/>
<dbReference type="GO" id="GO:0046872">
    <property type="term" value="F:metal ion binding"/>
    <property type="evidence" value="ECO:0007669"/>
    <property type="project" value="UniProtKB-KW"/>
</dbReference>
<keyword evidence="7" id="KW-0539">Nucleus</keyword>
<evidence type="ECO:0000313" key="9">
    <source>
        <dbReference type="EMBL" id="KAE9542502.1"/>
    </source>
</evidence>
<evidence type="ECO:0000256" key="7">
    <source>
        <dbReference type="ARBA" id="ARBA00023242"/>
    </source>
</evidence>
<reference evidence="9 10" key="1">
    <citation type="submission" date="2019-08" db="EMBL/GenBank/DDBJ databases">
        <title>The genome of the soybean aphid Biotype 1, its phylome, world population structure and adaptation to the North American continent.</title>
        <authorList>
            <person name="Giordano R."/>
            <person name="Donthu R.K."/>
            <person name="Hernandez A.G."/>
            <person name="Wright C.L."/>
            <person name="Zimin A.V."/>
        </authorList>
    </citation>
    <scope>NUCLEOTIDE SEQUENCE [LARGE SCALE GENOMIC DNA]</scope>
    <source>
        <tissue evidence="9">Whole aphids</tissue>
    </source>
</reference>
<dbReference type="Pfam" id="PF13359">
    <property type="entry name" value="DDE_Tnp_4"/>
    <property type="match status" value="1"/>
</dbReference>
<feature type="domain" description="DDE Tnp4" evidence="8">
    <location>
        <begin position="160"/>
        <end position="297"/>
    </location>
</feature>
<keyword evidence="4" id="KW-0540">Nuclease</keyword>
<dbReference type="AlphaFoldDB" id="A0A6G0U2I5"/>
<protein>
    <recommendedName>
        <fullName evidence="8">DDE Tnp4 domain-containing protein</fullName>
    </recommendedName>
</protein>
<dbReference type="PANTHER" id="PTHR22930">
    <property type="match status" value="1"/>
</dbReference>
<dbReference type="PANTHER" id="PTHR22930:SF269">
    <property type="entry name" value="NUCLEASE HARBI1-LIKE PROTEIN"/>
    <property type="match status" value="1"/>
</dbReference>
<dbReference type="InterPro" id="IPR027806">
    <property type="entry name" value="HARBI1_dom"/>
</dbReference>
<evidence type="ECO:0000313" key="10">
    <source>
        <dbReference type="Proteomes" id="UP000475862"/>
    </source>
</evidence>
<name>A0A6G0U2I5_APHGL</name>
<organism evidence="9 10">
    <name type="scientific">Aphis glycines</name>
    <name type="common">Soybean aphid</name>
    <dbReference type="NCBI Taxonomy" id="307491"/>
    <lineage>
        <taxon>Eukaryota</taxon>
        <taxon>Metazoa</taxon>
        <taxon>Ecdysozoa</taxon>
        <taxon>Arthropoda</taxon>
        <taxon>Hexapoda</taxon>
        <taxon>Insecta</taxon>
        <taxon>Pterygota</taxon>
        <taxon>Neoptera</taxon>
        <taxon>Paraneoptera</taxon>
        <taxon>Hemiptera</taxon>
        <taxon>Sternorrhyncha</taxon>
        <taxon>Aphidomorpha</taxon>
        <taxon>Aphidoidea</taxon>
        <taxon>Aphididae</taxon>
        <taxon>Aphidini</taxon>
        <taxon>Aphis</taxon>
        <taxon>Aphis</taxon>
    </lineage>
</organism>
<dbReference type="OrthoDB" id="6576773at2759"/>
<dbReference type="GO" id="GO:0004518">
    <property type="term" value="F:nuclease activity"/>
    <property type="evidence" value="ECO:0007669"/>
    <property type="project" value="UniProtKB-KW"/>
</dbReference>
<feature type="non-terminal residue" evidence="9">
    <location>
        <position position="351"/>
    </location>
</feature>
<dbReference type="EMBL" id="VYZN01000010">
    <property type="protein sequence ID" value="KAE9542502.1"/>
    <property type="molecule type" value="Genomic_DNA"/>
</dbReference>
<keyword evidence="6" id="KW-0378">Hydrolase</keyword>
<comment type="subcellular location">
    <subcellularLocation>
        <location evidence="2">Nucleus</location>
    </subcellularLocation>
</comment>
<evidence type="ECO:0000256" key="4">
    <source>
        <dbReference type="ARBA" id="ARBA00022722"/>
    </source>
</evidence>
<evidence type="ECO:0000256" key="6">
    <source>
        <dbReference type="ARBA" id="ARBA00022801"/>
    </source>
</evidence>
<keyword evidence="10" id="KW-1185">Reference proteome</keyword>
<dbReference type="Proteomes" id="UP000475862">
    <property type="component" value="Unassembled WGS sequence"/>
</dbReference>
<accession>A0A6G0U2I5</accession>
<evidence type="ECO:0000259" key="8">
    <source>
        <dbReference type="Pfam" id="PF13359"/>
    </source>
</evidence>
<evidence type="ECO:0000256" key="2">
    <source>
        <dbReference type="ARBA" id="ARBA00004123"/>
    </source>
</evidence>
<dbReference type="GO" id="GO:0016787">
    <property type="term" value="F:hydrolase activity"/>
    <property type="evidence" value="ECO:0007669"/>
    <property type="project" value="UniProtKB-KW"/>
</dbReference>
<comment type="cofactor">
    <cofactor evidence="1">
        <name>a divalent metal cation</name>
        <dbReference type="ChEBI" id="CHEBI:60240"/>
    </cofactor>
</comment>
<evidence type="ECO:0000256" key="1">
    <source>
        <dbReference type="ARBA" id="ARBA00001968"/>
    </source>
</evidence>
<evidence type="ECO:0000256" key="5">
    <source>
        <dbReference type="ARBA" id="ARBA00022723"/>
    </source>
</evidence>
<keyword evidence="5" id="KW-0479">Metal-binding</keyword>
<evidence type="ECO:0000256" key="3">
    <source>
        <dbReference type="ARBA" id="ARBA00006958"/>
    </source>
</evidence>
<comment type="similarity">
    <text evidence="3">Belongs to the HARBI1 family.</text>
</comment>
<dbReference type="GO" id="GO:0005634">
    <property type="term" value="C:nucleus"/>
    <property type="evidence" value="ECO:0007669"/>
    <property type="project" value="UniProtKB-SubCell"/>
</dbReference>
<comment type="caution">
    <text evidence="9">The sequence shown here is derived from an EMBL/GenBank/DDBJ whole genome shotgun (WGS) entry which is preliminary data.</text>
</comment>
<sequence length="351" mass="40124">MECDSCDSSTSSSDWENDLENAAAFIIINEQRKKRSKWVHKTNTKREELGEFNRLVQELSEDSHRFHMYFRMYKEEFEYLHELIKDDIHKQNTQFRKAIPSQERLGVCLRFLATGNSFRSIAFNYRMGFSTVREIVIEVCDAIWTRLGPIVMPQPTEIFWKGCHSIVLLALVDADYKCTAIDVGSYGRNNDAGIFSKSNIGKMLENKTLNVPEDVPLVTNGLPQPYVILGDEAFPLKRYLLRPYSRCHLGGNGPNKIFNYRLSRGRRVVENTFGILAAQVQPELAEKIVLAACCLHNMLCTDNIDPDADISPNEELGMQNISGIRRNCTREAFDIRENFKNYFNSAAGSVP</sequence>